<dbReference type="GO" id="GO:0004252">
    <property type="term" value="F:serine-type endopeptidase activity"/>
    <property type="evidence" value="ECO:0007669"/>
    <property type="project" value="UniProtKB-UniRule"/>
</dbReference>
<feature type="domain" description="Gram-positive cocci surface proteins LPxTG" evidence="16">
    <location>
        <begin position="1147"/>
        <end position="1186"/>
    </location>
</feature>
<dbReference type="Pfam" id="PF00746">
    <property type="entry name" value="Gram_pos_anchor"/>
    <property type="match status" value="1"/>
</dbReference>
<keyword evidence="9" id="KW-0572">Peptidoglycan-anchor</keyword>
<dbReference type="AlphaFoldDB" id="A0AAE9UP80"/>
<dbReference type="EMBL" id="CP095081">
    <property type="protein sequence ID" value="WAI94179.1"/>
    <property type="molecule type" value="Genomic_DNA"/>
</dbReference>
<evidence type="ECO:0000259" key="16">
    <source>
        <dbReference type="Pfam" id="PF00746"/>
    </source>
</evidence>
<organism evidence="19 20">
    <name type="scientific">Streptococcus dysgalactiae</name>
    <dbReference type="NCBI Taxonomy" id="1334"/>
    <lineage>
        <taxon>Bacteria</taxon>
        <taxon>Bacillati</taxon>
        <taxon>Bacillota</taxon>
        <taxon>Bacilli</taxon>
        <taxon>Lactobacillales</taxon>
        <taxon>Streptococcaceae</taxon>
        <taxon>Streptococcus</taxon>
    </lineage>
</organism>
<dbReference type="InterPro" id="IPR034216">
    <property type="entry name" value="C5a_Peptidase"/>
</dbReference>
<dbReference type="Proteomes" id="UP001164948">
    <property type="component" value="Chromosome"/>
</dbReference>
<dbReference type="SUPFAM" id="SSF52025">
    <property type="entry name" value="PA domain"/>
    <property type="match status" value="1"/>
</dbReference>
<keyword evidence="8 11" id="KW-0720">Serine protease</keyword>
<dbReference type="CDD" id="cd07475">
    <property type="entry name" value="Peptidases_S8_C5a_Peptidase"/>
    <property type="match status" value="1"/>
</dbReference>
<evidence type="ECO:0000256" key="14">
    <source>
        <dbReference type="SAM" id="SignalP"/>
    </source>
</evidence>
<name>A0AAE9UP80_STRDY</name>
<feature type="domain" description="Peptidase S8/S53" evidence="15">
    <location>
        <begin position="129"/>
        <end position="580"/>
    </location>
</feature>
<dbReference type="InterPro" id="IPR046450">
    <property type="entry name" value="PA_dom_sf"/>
</dbReference>
<dbReference type="PROSITE" id="PS51892">
    <property type="entry name" value="SUBTILASE"/>
    <property type="match status" value="1"/>
</dbReference>
<reference evidence="19" key="1">
    <citation type="submission" date="2022-03" db="EMBL/GenBank/DDBJ databases">
        <title>Characterization and genomic analysis of a Streptococcus dysgalactiae associated with cultured channel catfish mortalities in China.</title>
        <authorList>
            <person name="Wang J."/>
            <person name="Geng Y."/>
        </authorList>
    </citation>
    <scope>NUCLEOTIDE SEQUENCE</scope>
    <source>
        <strain evidence="19">WJ001</strain>
    </source>
</reference>
<accession>A0AAE9UP80</accession>
<evidence type="ECO:0000256" key="10">
    <source>
        <dbReference type="PIRSR" id="PIRSR615500-1"/>
    </source>
</evidence>
<keyword evidence="3" id="KW-0964">Secreted</keyword>
<feature type="active site" description="Charge relay system" evidence="10 11">
    <location>
        <position position="532"/>
    </location>
</feature>
<keyword evidence="4 11" id="KW-0645">Protease</keyword>
<evidence type="ECO:0000259" key="18">
    <source>
        <dbReference type="Pfam" id="PF06280"/>
    </source>
</evidence>
<proteinExistence type="inferred from homology"/>
<feature type="domain" description="PA" evidence="17">
    <location>
        <begin position="382"/>
        <end position="466"/>
    </location>
</feature>
<feature type="active site" description="Charge relay system" evidence="10 11">
    <location>
        <position position="207"/>
    </location>
</feature>
<dbReference type="GO" id="GO:0006508">
    <property type="term" value="P:proteolysis"/>
    <property type="evidence" value="ECO:0007669"/>
    <property type="project" value="UniProtKB-KW"/>
</dbReference>
<evidence type="ECO:0000313" key="19">
    <source>
        <dbReference type="EMBL" id="WAI94179.1"/>
    </source>
</evidence>
<keyword evidence="2" id="KW-0134">Cell wall</keyword>
<keyword evidence="5 14" id="KW-0732">Signal</keyword>
<dbReference type="Pfam" id="PF00082">
    <property type="entry name" value="Peptidase_S8"/>
    <property type="match status" value="1"/>
</dbReference>
<evidence type="ECO:0000256" key="11">
    <source>
        <dbReference type="PROSITE-ProRule" id="PRU01240"/>
    </source>
</evidence>
<comment type="similarity">
    <text evidence="1 11">Belongs to the peptidase S8 family.</text>
</comment>
<keyword evidence="13" id="KW-0472">Membrane</keyword>
<feature type="region of interest" description="Disordered" evidence="12">
    <location>
        <begin position="1047"/>
        <end position="1098"/>
    </location>
</feature>
<evidence type="ECO:0000256" key="7">
    <source>
        <dbReference type="ARBA" id="ARBA00022801"/>
    </source>
</evidence>
<dbReference type="Gene3D" id="2.60.40.4070">
    <property type="match status" value="1"/>
</dbReference>
<dbReference type="InterPro" id="IPR013783">
    <property type="entry name" value="Ig-like_fold"/>
</dbReference>
<keyword evidence="7 11" id="KW-0378">Hydrolase</keyword>
<dbReference type="InterPro" id="IPR010435">
    <property type="entry name" value="C5a/SBT2-like_Fn3"/>
</dbReference>
<evidence type="ECO:0000256" key="5">
    <source>
        <dbReference type="ARBA" id="ARBA00022729"/>
    </source>
</evidence>
<dbReference type="PANTHER" id="PTHR43399">
    <property type="entry name" value="SUBTILISIN-RELATED"/>
    <property type="match status" value="1"/>
</dbReference>
<dbReference type="Gene3D" id="3.40.50.200">
    <property type="entry name" value="Peptidase S8/S53 domain"/>
    <property type="match status" value="1"/>
</dbReference>
<evidence type="ECO:0000256" key="12">
    <source>
        <dbReference type="SAM" id="MobiDB-lite"/>
    </source>
</evidence>
<evidence type="ECO:0000256" key="3">
    <source>
        <dbReference type="ARBA" id="ARBA00022525"/>
    </source>
</evidence>
<dbReference type="Pfam" id="PF06280">
    <property type="entry name" value="fn3_5"/>
    <property type="match status" value="1"/>
</dbReference>
<gene>
    <name evidence="19" type="ORF">MP619_05665</name>
</gene>
<dbReference type="NCBIfam" id="TIGR01167">
    <property type="entry name" value="LPXTG_anchor"/>
    <property type="match status" value="1"/>
</dbReference>
<feature type="chain" id="PRO_5042048986" evidence="14">
    <location>
        <begin position="31"/>
        <end position="1187"/>
    </location>
</feature>
<dbReference type="InterPro" id="IPR023828">
    <property type="entry name" value="Peptidase_S8_Ser-AS"/>
</dbReference>
<evidence type="ECO:0000256" key="1">
    <source>
        <dbReference type="ARBA" id="ARBA00011073"/>
    </source>
</evidence>
<evidence type="ECO:0000313" key="20">
    <source>
        <dbReference type="Proteomes" id="UP001164948"/>
    </source>
</evidence>
<sequence>MKNHSKKKIVCQLTLATTSLLLLNHHSVLADEQVTEETALQADSAASLVVDEKTETSTIATNSETSSETEESGAAADETKEDAPKADETSSKEQESISAFAEKTESLPSQLSKNDLTKVQELQAKTEKGSGQVIAIIDDAFDPAHDVFKLDKQLQGQPNLLSKEAFSLIKEEQKIAYGKWYNEKIIFTYDYSKGTDDIFDPKTSNLHGTHVAAIAAGNGEAATENGLRMEGMAPNASILLMKVNNAGQKDSFAASYAKAIQDAVKLGATVINMSFGKTADSLSDLHPDVKAAIKAAKEKGVLLVAASGNEGAVGMGSRLPLSSNPDFGTLNSPAISDDVISVAAANPMSIISQSLQVTTAEHSQKLPIFLSAHKSFDAGKEYTLVDAALGEEADFKAIDAKDKVVMIKRGGRLNFSQKIGNAIKAGAAGVVISNDDALQGNFTIANHFIPKDCSIPVGFISLKDSAVLRGVTSFTFNQAFDVFENNAGPRPISQSSWGVTAEGMIKPDVAAPGFNILSATEGKQYGYESGTSMATPHVSGILSLLQKAYKAKFPDLTDAQRAQLIKAVVMSSATALYSPEEEAYFSPRHQGAGHIDAQKALKADYYLTDAAGQAKINLGNIQDKFVVTLNVKRLTKDQAPKTLYFQLNLGTDKTKDGHFELQPKGLQSSEWQAITITNDVEEIQIAVDASTYAADLLKEMPNGYFLEGFVRFTDNLDRQDELMSIPFSGFRGDFANLPALDTPIYDTLEAGAFYQKLEKDDETGKYLLSEKDSKVTALVSVATPYFLAQETKAGEINELGAEAERNIILGTEALEGERDVIAPIPMAERIFQISPNGDGHKDSVLFQGIFLRNVKDIKAQVLDKDGNLVWESSTVATRKYFQDLDESAKVMHRFENTKWDGQTSDDEIVADGLYTYRVLYTPVAEGAKAQIQDFKVEVKTSLPELPKEASYDAETGKFSIDVSQLPEGVRFQIGYNTEIPAEVEEGEEPYNDQIVHYIPMQADGSFDIPKTIETELSEEPLTVDFSKLVLIAEDRFGNYHAVSLEKLLPKGQSDQPTENENVEKETPEEVEKESSQPMTNEEEQSSEASTEPEMTDEQLKESIDRMIDDANLLMLTETKSDQPHVLASKGLDEKENADTFHHNMETQPSSAKVLPKTAERSNLSLLAGLGLLCSTVFVTLFKKKEKH</sequence>
<protein>
    <submittedName>
        <fullName evidence="19">S8 family serine peptidase</fullName>
    </submittedName>
</protein>
<evidence type="ECO:0000256" key="9">
    <source>
        <dbReference type="ARBA" id="ARBA00023088"/>
    </source>
</evidence>
<keyword evidence="13" id="KW-1133">Transmembrane helix</keyword>
<evidence type="ECO:0000256" key="6">
    <source>
        <dbReference type="ARBA" id="ARBA00022737"/>
    </source>
</evidence>
<dbReference type="PROSITE" id="PS00138">
    <property type="entry name" value="SUBTILASE_SER"/>
    <property type="match status" value="1"/>
</dbReference>
<dbReference type="Gene3D" id="3.50.30.30">
    <property type="match status" value="1"/>
</dbReference>
<feature type="compositionally biased region" description="Basic and acidic residues" evidence="12">
    <location>
        <begin position="77"/>
        <end position="95"/>
    </location>
</feature>
<feature type="transmembrane region" description="Helical" evidence="13">
    <location>
        <begin position="1163"/>
        <end position="1181"/>
    </location>
</feature>
<dbReference type="PRINTS" id="PR00723">
    <property type="entry name" value="SUBTILISIN"/>
</dbReference>
<dbReference type="RefSeq" id="WP_129556386.1">
    <property type="nucleotide sequence ID" value="NZ_AP018726.1"/>
</dbReference>
<feature type="domain" description="C5a peptidase/Subtilisin-like protease SBT2-like Fn3-like" evidence="18">
    <location>
        <begin position="616"/>
        <end position="727"/>
    </location>
</feature>
<dbReference type="InterPro" id="IPR051048">
    <property type="entry name" value="Peptidase_S8/S53_subtilisin"/>
</dbReference>
<evidence type="ECO:0000256" key="4">
    <source>
        <dbReference type="ARBA" id="ARBA00022670"/>
    </source>
</evidence>
<dbReference type="Gene3D" id="2.60.40.1710">
    <property type="entry name" value="Subtilisin-like superfamily"/>
    <property type="match status" value="1"/>
</dbReference>
<keyword evidence="13" id="KW-0812">Transmembrane</keyword>
<dbReference type="SUPFAM" id="SSF52743">
    <property type="entry name" value="Subtilisin-like"/>
    <property type="match status" value="1"/>
</dbReference>
<feature type="active site" description="Charge relay system" evidence="10 11">
    <location>
        <position position="138"/>
    </location>
</feature>
<feature type="signal peptide" evidence="14">
    <location>
        <begin position="1"/>
        <end position="30"/>
    </location>
</feature>
<feature type="compositionally biased region" description="Basic and acidic residues" evidence="12">
    <location>
        <begin position="1061"/>
        <end position="1074"/>
    </location>
</feature>
<dbReference type="InterPro" id="IPR015500">
    <property type="entry name" value="Peptidase_S8_subtilisin-rel"/>
</dbReference>
<dbReference type="PANTHER" id="PTHR43399:SF4">
    <property type="entry name" value="CELL WALL-ASSOCIATED PROTEASE"/>
    <property type="match status" value="1"/>
</dbReference>
<dbReference type="Pfam" id="PF02225">
    <property type="entry name" value="PA"/>
    <property type="match status" value="1"/>
</dbReference>
<evidence type="ECO:0000259" key="15">
    <source>
        <dbReference type="Pfam" id="PF00082"/>
    </source>
</evidence>
<dbReference type="Gene3D" id="2.60.40.10">
    <property type="entry name" value="Immunoglobulins"/>
    <property type="match status" value="1"/>
</dbReference>
<feature type="region of interest" description="Disordered" evidence="12">
    <location>
        <begin position="42"/>
        <end position="114"/>
    </location>
</feature>
<evidence type="ECO:0000256" key="8">
    <source>
        <dbReference type="ARBA" id="ARBA00022825"/>
    </source>
</evidence>
<evidence type="ECO:0000256" key="13">
    <source>
        <dbReference type="SAM" id="Phobius"/>
    </source>
</evidence>
<evidence type="ECO:0000259" key="17">
    <source>
        <dbReference type="Pfam" id="PF02225"/>
    </source>
</evidence>
<dbReference type="InterPro" id="IPR003137">
    <property type="entry name" value="PA_domain"/>
</dbReference>
<dbReference type="InterPro" id="IPR000209">
    <property type="entry name" value="Peptidase_S8/S53_dom"/>
</dbReference>
<evidence type="ECO:0000256" key="2">
    <source>
        <dbReference type="ARBA" id="ARBA00022512"/>
    </source>
</evidence>
<dbReference type="InterPro" id="IPR019931">
    <property type="entry name" value="LPXTG_anchor"/>
</dbReference>
<dbReference type="GO" id="GO:0016020">
    <property type="term" value="C:membrane"/>
    <property type="evidence" value="ECO:0007669"/>
    <property type="project" value="InterPro"/>
</dbReference>
<keyword evidence="6" id="KW-0677">Repeat</keyword>
<feature type="compositionally biased region" description="Low complexity" evidence="12">
    <location>
        <begin position="56"/>
        <end position="76"/>
    </location>
</feature>
<dbReference type="InterPro" id="IPR036852">
    <property type="entry name" value="Peptidase_S8/S53_dom_sf"/>
</dbReference>